<gene>
    <name evidence="3" type="ORF">CLV71_13630</name>
</gene>
<dbReference type="PANTHER" id="PTHR43798:SF31">
    <property type="entry name" value="AB HYDROLASE SUPERFAMILY PROTEIN YCLE"/>
    <property type="match status" value="1"/>
</dbReference>
<dbReference type="GO" id="GO:0016787">
    <property type="term" value="F:hydrolase activity"/>
    <property type="evidence" value="ECO:0007669"/>
    <property type="project" value="UniProtKB-KW"/>
</dbReference>
<comment type="caution">
    <text evidence="3">The sequence shown here is derived from an EMBL/GenBank/DDBJ whole genome shotgun (WGS) entry which is preliminary data.</text>
</comment>
<evidence type="ECO:0000259" key="2">
    <source>
        <dbReference type="Pfam" id="PF12697"/>
    </source>
</evidence>
<feature type="domain" description="AB hydrolase-1" evidence="2">
    <location>
        <begin position="34"/>
        <end position="271"/>
    </location>
</feature>
<protein>
    <submittedName>
        <fullName evidence="3">Pimeloyl-ACP methyl ester carboxylesterase</fullName>
    </submittedName>
</protein>
<dbReference type="Pfam" id="PF12697">
    <property type="entry name" value="Abhydrolase_6"/>
    <property type="match status" value="1"/>
</dbReference>
<dbReference type="InterPro" id="IPR050266">
    <property type="entry name" value="AB_hydrolase_sf"/>
</dbReference>
<dbReference type="InterPro" id="IPR029058">
    <property type="entry name" value="AB_hydrolase_fold"/>
</dbReference>
<keyword evidence="4" id="KW-1185">Reference proteome</keyword>
<dbReference type="AlphaFoldDB" id="A0A4V3FQ38"/>
<dbReference type="PANTHER" id="PTHR43798">
    <property type="entry name" value="MONOACYLGLYCEROL LIPASE"/>
    <property type="match status" value="1"/>
</dbReference>
<accession>A0A4V3FQ38</accession>
<dbReference type="PRINTS" id="PR00111">
    <property type="entry name" value="ABHYDROLASE"/>
</dbReference>
<dbReference type="InterPro" id="IPR000073">
    <property type="entry name" value="AB_hydrolase_1"/>
</dbReference>
<proteinExistence type="predicted"/>
<reference evidence="3 4" key="1">
    <citation type="submission" date="2019-03" db="EMBL/GenBank/DDBJ databases">
        <title>Genomic Encyclopedia of Archaeal and Bacterial Type Strains, Phase II (KMG-II): from individual species to whole genera.</title>
        <authorList>
            <person name="Goeker M."/>
        </authorList>
    </citation>
    <scope>NUCLEOTIDE SEQUENCE [LARGE SCALE GENOMIC DNA]</scope>
    <source>
        <strain evidence="3 4">DSM 45499</strain>
    </source>
</reference>
<dbReference type="SUPFAM" id="SSF53474">
    <property type="entry name" value="alpha/beta-Hydrolases"/>
    <property type="match status" value="1"/>
</dbReference>
<organism evidence="3 4">
    <name type="scientific">Actinophytocola oryzae</name>
    <dbReference type="NCBI Taxonomy" id="502181"/>
    <lineage>
        <taxon>Bacteria</taxon>
        <taxon>Bacillati</taxon>
        <taxon>Actinomycetota</taxon>
        <taxon>Actinomycetes</taxon>
        <taxon>Pseudonocardiales</taxon>
        <taxon>Pseudonocardiaceae</taxon>
    </lineage>
</organism>
<evidence type="ECO:0000313" key="3">
    <source>
        <dbReference type="EMBL" id="TDV35315.1"/>
    </source>
</evidence>
<dbReference type="Gene3D" id="3.40.50.1820">
    <property type="entry name" value="alpha/beta hydrolase"/>
    <property type="match status" value="1"/>
</dbReference>
<dbReference type="Proteomes" id="UP000294927">
    <property type="component" value="Unassembled WGS sequence"/>
</dbReference>
<keyword evidence="1" id="KW-0378">Hydrolase</keyword>
<evidence type="ECO:0000313" key="4">
    <source>
        <dbReference type="Proteomes" id="UP000294927"/>
    </source>
</evidence>
<dbReference type="GO" id="GO:0016020">
    <property type="term" value="C:membrane"/>
    <property type="evidence" value="ECO:0007669"/>
    <property type="project" value="TreeGrafter"/>
</dbReference>
<name>A0A4V3FQ38_9PSEU</name>
<sequence>MFAGREDRPLFVKRVTVGGQELAYHESGGAGRPVVLVHGNSSSSRTWGALVAGSFGDEFRCLAFDLPGHGSSDRAKVPDDYCLPGYAANLAGFMAATGAEDAVVVGWSLGGHIALEAAPRLSSAAGFVIFGTPPVASAADLATAFLPNPAMNVGFSAEVDADAAHDYAASFLAPGSEFSVSAFVADILATDGAARAGLMASLGAGRFADEVAIVAALTRPLAVLQGEGEQLVSLDYLRGVPMPTLWRGEVQVLPGAGHAPQEETPDAFAEVLTQFLADLP</sequence>
<evidence type="ECO:0000256" key="1">
    <source>
        <dbReference type="ARBA" id="ARBA00022801"/>
    </source>
</evidence>
<dbReference type="EMBL" id="SOCP01000036">
    <property type="protein sequence ID" value="TDV35315.1"/>
    <property type="molecule type" value="Genomic_DNA"/>
</dbReference>